<dbReference type="Gene3D" id="3.40.50.720">
    <property type="entry name" value="NAD(P)-binding Rossmann-like Domain"/>
    <property type="match status" value="1"/>
</dbReference>
<dbReference type="GO" id="GO:0016616">
    <property type="term" value="F:oxidoreductase activity, acting on the CH-OH group of donors, NAD or NADP as acceptor"/>
    <property type="evidence" value="ECO:0007669"/>
    <property type="project" value="TreeGrafter"/>
</dbReference>
<comment type="similarity">
    <text evidence="1">Belongs to the short-chain dehydrogenases/reductases (SDR) family.</text>
</comment>
<proteinExistence type="inferred from homology"/>
<sequence length="98" mass="10875">LERKNVEGSIILITGAGSGLGRELSKRLAKSRPRLVLWDMNETGVEETAKMCREFGAECYAYVVDVSNREMVYKTADLVKKEVGDVEILINNAGIINQ</sequence>
<evidence type="ECO:0000313" key="3">
    <source>
        <dbReference type="WBParaSite" id="ASIM_0002051401-mRNA-1"/>
    </source>
</evidence>
<dbReference type="InterPro" id="IPR036291">
    <property type="entry name" value="NAD(P)-bd_dom_sf"/>
</dbReference>
<evidence type="ECO:0000256" key="1">
    <source>
        <dbReference type="ARBA" id="ARBA00006484"/>
    </source>
</evidence>
<dbReference type="AlphaFoldDB" id="A0A0M3KHP9"/>
<dbReference type="Pfam" id="PF00106">
    <property type="entry name" value="adh_short"/>
    <property type="match status" value="1"/>
</dbReference>
<dbReference type="SUPFAM" id="SSF51735">
    <property type="entry name" value="NAD(P)-binding Rossmann-fold domains"/>
    <property type="match status" value="1"/>
</dbReference>
<organism evidence="3">
    <name type="scientific">Anisakis simplex</name>
    <name type="common">Herring worm</name>
    <dbReference type="NCBI Taxonomy" id="6269"/>
    <lineage>
        <taxon>Eukaryota</taxon>
        <taxon>Metazoa</taxon>
        <taxon>Ecdysozoa</taxon>
        <taxon>Nematoda</taxon>
        <taxon>Chromadorea</taxon>
        <taxon>Rhabditida</taxon>
        <taxon>Spirurina</taxon>
        <taxon>Ascaridomorpha</taxon>
        <taxon>Ascaridoidea</taxon>
        <taxon>Anisakidae</taxon>
        <taxon>Anisakis</taxon>
        <taxon>Anisakis simplex complex</taxon>
    </lineage>
</organism>
<dbReference type="PANTHER" id="PTHR24322:SF736">
    <property type="entry name" value="RETINOL DEHYDROGENASE 10"/>
    <property type="match status" value="1"/>
</dbReference>
<protein>
    <submittedName>
        <fullName evidence="3">Retinol dehydrogenase 10 (inferred by orthology to a human protein)</fullName>
    </submittedName>
</protein>
<name>A0A0M3KHP9_ANISI</name>
<dbReference type="InterPro" id="IPR002347">
    <property type="entry name" value="SDR_fam"/>
</dbReference>
<keyword evidence="2" id="KW-0560">Oxidoreductase</keyword>
<reference evidence="3" key="1">
    <citation type="submission" date="2017-02" db="UniProtKB">
        <authorList>
            <consortium name="WormBaseParasite"/>
        </authorList>
    </citation>
    <scope>IDENTIFICATION</scope>
</reference>
<dbReference type="GO" id="GO:0005811">
    <property type="term" value="C:lipid droplet"/>
    <property type="evidence" value="ECO:0007669"/>
    <property type="project" value="TreeGrafter"/>
</dbReference>
<evidence type="ECO:0000256" key="2">
    <source>
        <dbReference type="ARBA" id="ARBA00023002"/>
    </source>
</evidence>
<dbReference type="WBParaSite" id="ASIM_0002051401-mRNA-1">
    <property type="protein sequence ID" value="ASIM_0002051401-mRNA-1"/>
    <property type="gene ID" value="ASIM_0002051401"/>
</dbReference>
<dbReference type="PANTHER" id="PTHR24322">
    <property type="entry name" value="PKSB"/>
    <property type="match status" value="1"/>
</dbReference>
<accession>A0A0M3KHP9</accession>
<dbReference type="PRINTS" id="PR00081">
    <property type="entry name" value="GDHRDH"/>
</dbReference>